<dbReference type="Pfam" id="PF15613">
    <property type="entry name" value="WSD"/>
    <property type="match status" value="1"/>
</dbReference>
<dbReference type="EMBL" id="AUSU01000158">
    <property type="protein sequence ID" value="EPS74161.1"/>
    <property type="molecule type" value="Genomic_DNA"/>
</dbReference>
<feature type="region of interest" description="Disordered" evidence="3">
    <location>
        <begin position="797"/>
        <end position="833"/>
    </location>
</feature>
<name>S8D9H4_9LAMI</name>
<feature type="non-terminal residue" evidence="5">
    <location>
        <position position="1036"/>
    </location>
</feature>
<comment type="subcellular location">
    <subcellularLocation>
        <location evidence="1">Nucleus</location>
    </subcellularLocation>
</comment>
<evidence type="ECO:0000256" key="1">
    <source>
        <dbReference type="ARBA" id="ARBA00004123"/>
    </source>
</evidence>
<dbReference type="Proteomes" id="UP000015453">
    <property type="component" value="Unassembled WGS sequence"/>
</dbReference>
<proteinExistence type="predicted"/>
<accession>S8D9H4</accession>
<gene>
    <name evidence="5" type="ORF">M569_00592</name>
</gene>
<organism evidence="5 6">
    <name type="scientific">Genlisea aurea</name>
    <dbReference type="NCBI Taxonomy" id="192259"/>
    <lineage>
        <taxon>Eukaryota</taxon>
        <taxon>Viridiplantae</taxon>
        <taxon>Streptophyta</taxon>
        <taxon>Embryophyta</taxon>
        <taxon>Tracheophyta</taxon>
        <taxon>Spermatophyta</taxon>
        <taxon>Magnoliopsida</taxon>
        <taxon>eudicotyledons</taxon>
        <taxon>Gunneridae</taxon>
        <taxon>Pentapetalae</taxon>
        <taxon>asterids</taxon>
        <taxon>lamiids</taxon>
        <taxon>Lamiales</taxon>
        <taxon>Lentibulariaceae</taxon>
        <taxon>Genlisea</taxon>
    </lineage>
</organism>
<feature type="domain" description="DDT" evidence="4">
    <location>
        <begin position="306"/>
        <end position="365"/>
    </location>
</feature>
<feature type="region of interest" description="Disordered" evidence="3">
    <location>
        <begin position="525"/>
        <end position="564"/>
    </location>
</feature>
<feature type="region of interest" description="Disordered" evidence="3">
    <location>
        <begin position="619"/>
        <end position="640"/>
    </location>
</feature>
<dbReference type="InterPro" id="IPR018501">
    <property type="entry name" value="DDT_dom"/>
</dbReference>
<sequence>RKRKSEQNQRQVFTNDKDYRLRLQEYMYDSEYILAKVFRKDGPPLGDQFDALPSNAAVVNLLICSFLLDCSTSQLKKKPVCVKRSKVVSMHAVVDYEACITSSSSMRYGPGKGPITANGSTLKKHGMGKGLILQRDTLWKNHGVGKGPMTLKGDRGVRHRIGKGLMTLKAMRDNSTIRKKKKLTRESVVKKLAKKELAKRNVSLRNKKMKGRHVEKQNLLRKDKCKLGIDDVKRIENNEQFAKLLDDEELELRESQLGARILSCCPHFPISASHGCPLCKDLLAKFPPISVVMKQPLPMQPWASSPQLVTKFFRAFHFLCTYAVTLRIRSFTLDDFAQAFCDKNSLLLGQVHLSLLRLLLIEVEKELRRGFFSNAIKNCKFLNLLHSLDQCDFDLEFWTKSLNHLTWCEILRQVFVKAGFGSKADVRHKPNCNEEVNIIDKHALIPGTLKAELFCALLNHGKTGMDVTDLAKCPSIQQLNLTDALPELEDLISSALSSDVTLFEKISLSTYRVRNCAVEKESEDDFLSGSDDFESGDDFSEVTGGNDANDPEHDSGGGSSPCNEIDESHNGEVWLLGLMEGEYADLRVEDKLDALVNLLDLLNACSCIRMEDQLASNDECRPGVPRGSGAKVKRSSTAKRGNTVRVLSGRSAGNSPDIMSIPGQPVDSFVAMSKFGDEEKRAMMKTMEDVDDECITHPMQSIYLGSDRRYNRYWLFLGPCDGFDPGHRRIYFESSENGHWEIIDSEEAMSVLVSVLDRRGAREARLLSSLENIRETLVPAMSDHFSNRKQQRMIIHHRPDDSSEELSSSSSSSPVSDVDNMSSPSSSLVARVHGIGEKDVGRKRILRGGFRAPDASTWESFYHELTAVKDGKKDLLLRRCDHCFDLYMRDEKHCRICHTTFELDFDHDERYAAHRAVCRAGGFDTERRSAVRKNLSGRLQALKAAVYAIEMAVPEDALMGSWKRSSHNLWAGRLRRVSNLKEFRQVVADFVASLDEKWFYGNKYFDSDEIISSFSAAPQTCSAAALWLVRLDMALS</sequence>
<feature type="compositionally biased region" description="Acidic residues" evidence="3">
    <location>
        <begin position="525"/>
        <end position="540"/>
    </location>
</feature>
<evidence type="ECO:0000256" key="3">
    <source>
        <dbReference type="SAM" id="MobiDB-lite"/>
    </source>
</evidence>
<dbReference type="OrthoDB" id="6159439at2759"/>
<dbReference type="AlphaFoldDB" id="S8D9H4"/>
<evidence type="ECO:0000259" key="4">
    <source>
        <dbReference type="PROSITE" id="PS50827"/>
    </source>
</evidence>
<dbReference type="InterPro" id="IPR028942">
    <property type="entry name" value="WHIM1_dom"/>
</dbReference>
<keyword evidence="2" id="KW-0539">Nucleus</keyword>
<dbReference type="Pfam" id="PF15612">
    <property type="entry name" value="WHIM1"/>
    <property type="match status" value="1"/>
</dbReference>
<dbReference type="SMART" id="SM00571">
    <property type="entry name" value="DDT"/>
    <property type="match status" value="1"/>
</dbReference>
<reference evidence="5 6" key="1">
    <citation type="journal article" date="2013" name="BMC Genomics">
        <title>The miniature genome of a carnivorous plant Genlisea aurea contains a low number of genes and short non-coding sequences.</title>
        <authorList>
            <person name="Leushkin E.V."/>
            <person name="Sutormin R.A."/>
            <person name="Nabieva E.R."/>
            <person name="Penin A.A."/>
            <person name="Kondrashov A.S."/>
            <person name="Logacheva M.D."/>
        </authorList>
    </citation>
    <scope>NUCLEOTIDE SEQUENCE [LARGE SCALE GENOMIC DNA]</scope>
</reference>
<dbReference type="InterPro" id="IPR044977">
    <property type="entry name" value="RLT1-3"/>
</dbReference>
<dbReference type="PANTHER" id="PTHR36968">
    <property type="entry name" value="HOMEOBOX-DDT DOMAIN PROTEIN RLT2"/>
    <property type="match status" value="1"/>
</dbReference>
<feature type="non-terminal residue" evidence="5">
    <location>
        <position position="1"/>
    </location>
</feature>
<comment type="caution">
    <text evidence="5">The sequence shown here is derived from an EMBL/GenBank/DDBJ whole genome shotgun (WGS) entry which is preliminary data.</text>
</comment>
<evidence type="ECO:0000313" key="6">
    <source>
        <dbReference type="Proteomes" id="UP000015453"/>
    </source>
</evidence>
<protein>
    <recommendedName>
        <fullName evidence="4">DDT domain-containing protein</fullName>
    </recommendedName>
</protein>
<dbReference type="PANTHER" id="PTHR36968:SF8">
    <property type="entry name" value="HOMEOBOX-DDT DOMAIN PROTEIN RLT3 ISOFORM X1"/>
    <property type="match status" value="1"/>
</dbReference>
<dbReference type="InterPro" id="IPR028941">
    <property type="entry name" value="WHIM2_dom"/>
</dbReference>
<feature type="compositionally biased region" description="Low complexity" evidence="3">
    <location>
        <begin position="805"/>
        <end position="828"/>
    </location>
</feature>
<dbReference type="GO" id="GO:0006357">
    <property type="term" value="P:regulation of transcription by RNA polymerase II"/>
    <property type="evidence" value="ECO:0007669"/>
    <property type="project" value="InterPro"/>
</dbReference>
<evidence type="ECO:0000256" key="2">
    <source>
        <dbReference type="ARBA" id="ARBA00023242"/>
    </source>
</evidence>
<dbReference type="PROSITE" id="PS50827">
    <property type="entry name" value="DDT"/>
    <property type="match status" value="1"/>
</dbReference>
<keyword evidence="6" id="KW-1185">Reference proteome</keyword>
<dbReference type="GO" id="GO:0005634">
    <property type="term" value="C:nucleus"/>
    <property type="evidence" value="ECO:0007669"/>
    <property type="project" value="UniProtKB-SubCell"/>
</dbReference>
<dbReference type="Pfam" id="PF02791">
    <property type="entry name" value="DDT"/>
    <property type="match status" value="1"/>
</dbReference>
<evidence type="ECO:0000313" key="5">
    <source>
        <dbReference type="EMBL" id="EPS74161.1"/>
    </source>
</evidence>